<reference evidence="1" key="1">
    <citation type="journal article" date="2022" name="Plant J.">
        <title>Strategies of tolerance reflected in two North American maple genomes.</title>
        <authorList>
            <person name="McEvoy S.L."/>
            <person name="Sezen U.U."/>
            <person name="Trouern-Trend A."/>
            <person name="McMahon S.M."/>
            <person name="Schaberg P.G."/>
            <person name="Yang J."/>
            <person name="Wegrzyn J.L."/>
            <person name="Swenson N.G."/>
        </authorList>
    </citation>
    <scope>NUCLEOTIDE SEQUENCE</scope>
    <source>
        <strain evidence="1">91603</strain>
    </source>
</reference>
<evidence type="ECO:0000313" key="2">
    <source>
        <dbReference type="Proteomes" id="UP001064489"/>
    </source>
</evidence>
<proteinExistence type="predicted"/>
<name>A0AAD5IJ73_ACENE</name>
<organism evidence="1 2">
    <name type="scientific">Acer negundo</name>
    <name type="common">Box elder</name>
    <dbReference type="NCBI Taxonomy" id="4023"/>
    <lineage>
        <taxon>Eukaryota</taxon>
        <taxon>Viridiplantae</taxon>
        <taxon>Streptophyta</taxon>
        <taxon>Embryophyta</taxon>
        <taxon>Tracheophyta</taxon>
        <taxon>Spermatophyta</taxon>
        <taxon>Magnoliopsida</taxon>
        <taxon>eudicotyledons</taxon>
        <taxon>Gunneridae</taxon>
        <taxon>Pentapetalae</taxon>
        <taxon>rosids</taxon>
        <taxon>malvids</taxon>
        <taxon>Sapindales</taxon>
        <taxon>Sapindaceae</taxon>
        <taxon>Hippocastanoideae</taxon>
        <taxon>Acereae</taxon>
        <taxon>Acer</taxon>
    </lineage>
</organism>
<dbReference type="InterPro" id="IPR012337">
    <property type="entry name" value="RNaseH-like_sf"/>
</dbReference>
<evidence type="ECO:0000313" key="1">
    <source>
        <dbReference type="EMBL" id="KAI9165824.1"/>
    </source>
</evidence>
<dbReference type="EMBL" id="JAJSOW010000105">
    <property type="protein sequence ID" value="KAI9165824.1"/>
    <property type="molecule type" value="Genomic_DNA"/>
</dbReference>
<dbReference type="Proteomes" id="UP001064489">
    <property type="component" value="Chromosome 10"/>
</dbReference>
<gene>
    <name evidence="1" type="ORF">LWI28_021175</name>
</gene>
<sequence>MARVILLKKNVPGNIWAEAVNTACYIGNRVFLRPGTRQTSYELWNGKKPNTRSVMESSIVVIDDTRLKSNDHEEEVAIFDDSPLENVVETPNVEE</sequence>
<dbReference type="AlphaFoldDB" id="A0AAD5IJ73"/>
<keyword evidence="2" id="KW-1185">Reference proteome</keyword>
<protein>
    <submittedName>
        <fullName evidence="1">Uncharacterized protein</fullName>
    </submittedName>
</protein>
<accession>A0AAD5IJ73</accession>
<comment type="caution">
    <text evidence="1">The sequence shown here is derived from an EMBL/GenBank/DDBJ whole genome shotgun (WGS) entry which is preliminary data.</text>
</comment>
<reference evidence="1" key="2">
    <citation type="submission" date="2023-02" db="EMBL/GenBank/DDBJ databases">
        <authorList>
            <person name="Swenson N.G."/>
            <person name="Wegrzyn J.L."/>
            <person name="Mcevoy S.L."/>
        </authorList>
    </citation>
    <scope>NUCLEOTIDE SEQUENCE</scope>
    <source>
        <strain evidence="1">91603</strain>
        <tissue evidence="1">Leaf</tissue>
    </source>
</reference>
<dbReference type="SUPFAM" id="SSF53098">
    <property type="entry name" value="Ribonuclease H-like"/>
    <property type="match status" value="1"/>
</dbReference>